<feature type="domain" description="Peptidase A2" evidence="1">
    <location>
        <begin position="82"/>
        <end position="95"/>
    </location>
</feature>
<organism evidence="2 3">
    <name type="scientific">Stylosanthes scabra</name>
    <dbReference type="NCBI Taxonomy" id="79078"/>
    <lineage>
        <taxon>Eukaryota</taxon>
        <taxon>Viridiplantae</taxon>
        <taxon>Streptophyta</taxon>
        <taxon>Embryophyta</taxon>
        <taxon>Tracheophyta</taxon>
        <taxon>Spermatophyta</taxon>
        <taxon>Magnoliopsida</taxon>
        <taxon>eudicotyledons</taxon>
        <taxon>Gunneridae</taxon>
        <taxon>Pentapetalae</taxon>
        <taxon>rosids</taxon>
        <taxon>fabids</taxon>
        <taxon>Fabales</taxon>
        <taxon>Fabaceae</taxon>
        <taxon>Papilionoideae</taxon>
        <taxon>50 kb inversion clade</taxon>
        <taxon>dalbergioids sensu lato</taxon>
        <taxon>Dalbergieae</taxon>
        <taxon>Pterocarpus clade</taxon>
        <taxon>Stylosanthes</taxon>
    </lineage>
</organism>
<evidence type="ECO:0000313" key="3">
    <source>
        <dbReference type="Proteomes" id="UP001341840"/>
    </source>
</evidence>
<dbReference type="PROSITE" id="PS50175">
    <property type="entry name" value="ASP_PROT_RETROV"/>
    <property type="match status" value="1"/>
</dbReference>
<name>A0ABU6YWJ7_9FABA</name>
<gene>
    <name evidence="2" type="ORF">PIB30_102217</name>
</gene>
<evidence type="ECO:0000259" key="1">
    <source>
        <dbReference type="PROSITE" id="PS50175"/>
    </source>
</evidence>
<sequence length="105" mass="11838">MPWNRQSEMESWRSSYVMYDPPEGKGMNVIRPIGPKKVLTSEAHQASRALVVRFTTKDYKHSSLEDDELLVITTKLGNGVVKRILVDTGADSNILFRNVFDALGL</sequence>
<protein>
    <recommendedName>
        <fullName evidence="1">Peptidase A2 domain-containing protein</fullName>
    </recommendedName>
</protein>
<reference evidence="2 3" key="1">
    <citation type="journal article" date="2023" name="Plants (Basel)">
        <title>Bridging the Gap: Combining Genomics and Transcriptomics Approaches to Understand Stylosanthes scabra, an Orphan Legume from the Brazilian Caatinga.</title>
        <authorList>
            <person name="Ferreira-Neto J.R.C."/>
            <person name="da Silva M.D."/>
            <person name="Binneck E."/>
            <person name="de Melo N.F."/>
            <person name="da Silva R.H."/>
            <person name="de Melo A.L.T.M."/>
            <person name="Pandolfi V."/>
            <person name="Bustamante F.O."/>
            <person name="Brasileiro-Vidal A.C."/>
            <person name="Benko-Iseppon A.M."/>
        </authorList>
    </citation>
    <scope>NUCLEOTIDE SEQUENCE [LARGE SCALE GENOMIC DNA]</scope>
    <source>
        <tissue evidence="2">Leaves</tissue>
    </source>
</reference>
<keyword evidence="3" id="KW-1185">Reference proteome</keyword>
<proteinExistence type="predicted"/>
<dbReference type="Proteomes" id="UP001341840">
    <property type="component" value="Unassembled WGS sequence"/>
</dbReference>
<accession>A0ABU6YWJ7</accession>
<dbReference type="EMBL" id="JASCZI010244769">
    <property type="protein sequence ID" value="MED6214351.1"/>
    <property type="molecule type" value="Genomic_DNA"/>
</dbReference>
<dbReference type="InterPro" id="IPR001995">
    <property type="entry name" value="Peptidase_A2_cat"/>
</dbReference>
<evidence type="ECO:0000313" key="2">
    <source>
        <dbReference type="EMBL" id="MED6214351.1"/>
    </source>
</evidence>
<comment type="caution">
    <text evidence="2">The sequence shown here is derived from an EMBL/GenBank/DDBJ whole genome shotgun (WGS) entry which is preliminary data.</text>
</comment>